<dbReference type="SUPFAM" id="SSF74653">
    <property type="entry name" value="TolA/TonB C-terminal domain"/>
    <property type="match status" value="1"/>
</dbReference>
<keyword evidence="7" id="KW-0653">Protein transport</keyword>
<evidence type="ECO:0000256" key="1">
    <source>
        <dbReference type="ARBA" id="ARBA00004383"/>
    </source>
</evidence>
<keyword evidence="13" id="KW-1185">Reference proteome</keyword>
<keyword evidence="5" id="KW-0997">Cell inner membrane</keyword>
<dbReference type="PRINTS" id="PR01374">
    <property type="entry name" value="TONBPROTEIN"/>
</dbReference>
<evidence type="ECO:0000256" key="5">
    <source>
        <dbReference type="ARBA" id="ARBA00022519"/>
    </source>
</evidence>
<evidence type="ECO:0000256" key="4">
    <source>
        <dbReference type="ARBA" id="ARBA00022475"/>
    </source>
</evidence>
<evidence type="ECO:0000313" key="13">
    <source>
        <dbReference type="Proteomes" id="UP000588604"/>
    </source>
</evidence>
<organism evidence="12 13">
    <name type="scientific">Algoriphagus iocasae</name>
    <dbReference type="NCBI Taxonomy" id="1836499"/>
    <lineage>
        <taxon>Bacteria</taxon>
        <taxon>Pseudomonadati</taxon>
        <taxon>Bacteroidota</taxon>
        <taxon>Cytophagia</taxon>
        <taxon>Cytophagales</taxon>
        <taxon>Cyclobacteriaceae</taxon>
        <taxon>Algoriphagus</taxon>
    </lineage>
</organism>
<keyword evidence="4" id="KW-1003">Cell membrane</keyword>
<dbReference type="InterPro" id="IPR051045">
    <property type="entry name" value="TonB-dependent_transducer"/>
</dbReference>
<dbReference type="GO" id="GO:0055085">
    <property type="term" value="P:transmembrane transport"/>
    <property type="evidence" value="ECO:0007669"/>
    <property type="project" value="InterPro"/>
</dbReference>
<dbReference type="InterPro" id="IPR006260">
    <property type="entry name" value="TonB/TolA_C"/>
</dbReference>
<evidence type="ECO:0000256" key="6">
    <source>
        <dbReference type="ARBA" id="ARBA00022692"/>
    </source>
</evidence>
<dbReference type="InterPro" id="IPR003538">
    <property type="entry name" value="TonB"/>
</dbReference>
<keyword evidence="3" id="KW-0813">Transport</keyword>
<keyword evidence="10" id="KW-0732">Signal</keyword>
<evidence type="ECO:0000256" key="8">
    <source>
        <dbReference type="ARBA" id="ARBA00022989"/>
    </source>
</evidence>
<comment type="caution">
    <text evidence="12">The sequence shown here is derived from an EMBL/GenBank/DDBJ whole genome shotgun (WGS) entry which is preliminary data.</text>
</comment>
<dbReference type="Proteomes" id="UP000588604">
    <property type="component" value="Unassembled WGS sequence"/>
</dbReference>
<dbReference type="RefSeq" id="WP_184493864.1">
    <property type="nucleotide sequence ID" value="NZ_JACIJO010000001.1"/>
</dbReference>
<dbReference type="NCBIfam" id="TIGR01352">
    <property type="entry name" value="tonB_Cterm"/>
    <property type="match status" value="1"/>
</dbReference>
<dbReference type="Gene3D" id="3.30.1150.10">
    <property type="match status" value="1"/>
</dbReference>
<reference evidence="12 13" key="1">
    <citation type="submission" date="2020-08" db="EMBL/GenBank/DDBJ databases">
        <title>Genomic Encyclopedia of Type Strains, Phase IV (KMG-IV): sequencing the most valuable type-strain genomes for metagenomic binning, comparative biology and taxonomic classification.</title>
        <authorList>
            <person name="Goeker M."/>
        </authorList>
    </citation>
    <scope>NUCLEOTIDE SEQUENCE [LARGE SCALE GENOMIC DNA]</scope>
    <source>
        <strain evidence="12 13">DSM 102044</strain>
    </source>
</reference>
<feature type="domain" description="TonB C-terminal" evidence="11">
    <location>
        <begin position="46"/>
        <end position="135"/>
    </location>
</feature>
<keyword evidence="6" id="KW-0812">Transmembrane</keyword>
<comment type="subcellular location">
    <subcellularLocation>
        <location evidence="1">Cell inner membrane</location>
        <topology evidence="1">Single-pass membrane protein</topology>
        <orientation evidence="1">Periplasmic side</orientation>
    </subcellularLocation>
</comment>
<dbReference type="PROSITE" id="PS52015">
    <property type="entry name" value="TONB_CTD"/>
    <property type="match status" value="1"/>
</dbReference>
<dbReference type="EMBL" id="JACIJO010000001">
    <property type="protein sequence ID" value="MBB6325541.1"/>
    <property type="molecule type" value="Genomic_DNA"/>
</dbReference>
<evidence type="ECO:0000313" key="12">
    <source>
        <dbReference type="EMBL" id="MBB6325541.1"/>
    </source>
</evidence>
<evidence type="ECO:0000256" key="3">
    <source>
        <dbReference type="ARBA" id="ARBA00022448"/>
    </source>
</evidence>
<evidence type="ECO:0000259" key="11">
    <source>
        <dbReference type="PROSITE" id="PS52015"/>
    </source>
</evidence>
<keyword evidence="8" id="KW-1133">Transmembrane helix</keyword>
<evidence type="ECO:0000256" key="7">
    <source>
        <dbReference type="ARBA" id="ARBA00022927"/>
    </source>
</evidence>
<dbReference type="GO" id="GO:0015891">
    <property type="term" value="P:siderophore transport"/>
    <property type="evidence" value="ECO:0007669"/>
    <property type="project" value="InterPro"/>
</dbReference>
<dbReference type="InterPro" id="IPR037682">
    <property type="entry name" value="TonB_C"/>
</dbReference>
<dbReference type="PANTHER" id="PTHR33446">
    <property type="entry name" value="PROTEIN TONB-RELATED"/>
    <property type="match status" value="1"/>
</dbReference>
<dbReference type="GO" id="GO:0030288">
    <property type="term" value="C:outer membrane-bounded periplasmic space"/>
    <property type="evidence" value="ECO:0007669"/>
    <property type="project" value="InterPro"/>
</dbReference>
<name>A0A841MU43_9BACT</name>
<evidence type="ECO:0000256" key="10">
    <source>
        <dbReference type="SAM" id="SignalP"/>
    </source>
</evidence>
<sequence>MKTYAKPIILTSLSILMSFFVYVGDVNAQTSEEVLKEVDVMPAPQGGMQGLMKFMSENLKYPEQAKEKGIEGTVIVSFVVQKDGSITNPEVLRGIGAGCDAEAVRVVKAFPNWTPGEKDGKKVNTQMQLPIKYKL</sequence>
<dbReference type="GO" id="GO:0098797">
    <property type="term" value="C:plasma membrane protein complex"/>
    <property type="evidence" value="ECO:0007669"/>
    <property type="project" value="TreeGrafter"/>
</dbReference>
<feature type="signal peptide" evidence="10">
    <location>
        <begin position="1"/>
        <end position="23"/>
    </location>
</feature>
<gene>
    <name evidence="12" type="ORF">FHS59_001156</name>
</gene>
<dbReference type="AlphaFoldDB" id="A0A841MU43"/>
<dbReference type="GO" id="GO:0015031">
    <property type="term" value="P:protein transport"/>
    <property type="evidence" value="ECO:0007669"/>
    <property type="project" value="UniProtKB-KW"/>
</dbReference>
<evidence type="ECO:0000256" key="9">
    <source>
        <dbReference type="ARBA" id="ARBA00023136"/>
    </source>
</evidence>
<evidence type="ECO:0000256" key="2">
    <source>
        <dbReference type="ARBA" id="ARBA00006555"/>
    </source>
</evidence>
<dbReference type="GO" id="GO:0031992">
    <property type="term" value="F:energy transducer activity"/>
    <property type="evidence" value="ECO:0007669"/>
    <property type="project" value="InterPro"/>
</dbReference>
<dbReference type="PANTHER" id="PTHR33446:SF2">
    <property type="entry name" value="PROTEIN TONB"/>
    <property type="match status" value="1"/>
</dbReference>
<keyword evidence="9" id="KW-0472">Membrane</keyword>
<accession>A0A841MU43</accession>
<protein>
    <submittedName>
        <fullName evidence="12">Protein TonB</fullName>
    </submittedName>
</protein>
<dbReference type="Pfam" id="PF03544">
    <property type="entry name" value="TonB_C"/>
    <property type="match status" value="1"/>
</dbReference>
<feature type="chain" id="PRO_5032402493" evidence="10">
    <location>
        <begin position="24"/>
        <end position="135"/>
    </location>
</feature>
<proteinExistence type="inferred from homology"/>
<comment type="similarity">
    <text evidence="2">Belongs to the TonB family.</text>
</comment>